<keyword evidence="6" id="KW-0378">Hydrolase</keyword>
<gene>
    <name evidence="11" type="ORF">S01H1_10173</name>
</gene>
<name>X0S118_9ZZZZ</name>
<evidence type="ECO:0000256" key="4">
    <source>
        <dbReference type="ARBA" id="ARBA00022723"/>
    </source>
</evidence>
<organism evidence="11">
    <name type="scientific">marine sediment metagenome</name>
    <dbReference type="NCBI Taxonomy" id="412755"/>
    <lineage>
        <taxon>unclassified sequences</taxon>
        <taxon>metagenomes</taxon>
        <taxon>ecological metagenomes</taxon>
    </lineage>
</organism>
<evidence type="ECO:0000256" key="3">
    <source>
        <dbReference type="ARBA" id="ARBA00022485"/>
    </source>
</evidence>
<keyword evidence="5" id="KW-0227">DNA damage</keyword>
<dbReference type="InterPro" id="IPR011257">
    <property type="entry name" value="DNA_glycosylase"/>
</dbReference>
<dbReference type="InterPro" id="IPR004035">
    <property type="entry name" value="Endouclease-III_FeS-bd_BS"/>
</dbReference>
<comment type="caution">
    <text evidence="11">The sequence shown here is derived from an EMBL/GenBank/DDBJ whole genome shotgun (WGS) entry which is preliminary data.</text>
</comment>
<evidence type="ECO:0000256" key="6">
    <source>
        <dbReference type="ARBA" id="ARBA00022801"/>
    </source>
</evidence>
<dbReference type="Pfam" id="PF00633">
    <property type="entry name" value="HHH"/>
    <property type="match status" value="1"/>
</dbReference>
<keyword evidence="10" id="KW-0326">Glycosidase</keyword>
<keyword evidence="4" id="KW-0479">Metal-binding</keyword>
<dbReference type="InterPro" id="IPR000445">
    <property type="entry name" value="HhH_motif"/>
</dbReference>
<dbReference type="GO" id="GO:0051539">
    <property type="term" value="F:4 iron, 4 sulfur cluster binding"/>
    <property type="evidence" value="ECO:0007669"/>
    <property type="project" value="UniProtKB-KW"/>
</dbReference>
<comment type="similarity">
    <text evidence="2">Belongs to the Nth/MutY family.</text>
</comment>
<dbReference type="SUPFAM" id="SSF48150">
    <property type="entry name" value="DNA-glycosylase"/>
    <property type="match status" value="1"/>
</dbReference>
<evidence type="ECO:0000256" key="9">
    <source>
        <dbReference type="ARBA" id="ARBA00023204"/>
    </source>
</evidence>
<evidence type="ECO:0000256" key="10">
    <source>
        <dbReference type="ARBA" id="ARBA00023295"/>
    </source>
</evidence>
<keyword evidence="3" id="KW-0004">4Fe-4S</keyword>
<reference evidence="11" key="1">
    <citation type="journal article" date="2014" name="Front. Microbiol.">
        <title>High frequency of phylogenetically diverse reductive dehalogenase-homologous genes in deep subseafloor sedimentary metagenomes.</title>
        <authorList>
            <person name="Kawai M."/>
            <person name="Futagami T."/>
            <person name="Toyoda A."/>
            <person name="Takaki Y."/>
            <person name="Nishi S."/>
            <person name="Hori S."/>
            <person name="Arai W."/>
            <person name="Tsubouchi T."/>
            <person name="Morono Y."/>
            <person name="Uchiyama I."/>
            <person name="Ito T."/>
            <person name="Fujiyama A."/>
            <person name="Inagaki F."/>
            <person name="Takami H."/>
        </authorList>
    </citation>
    <scope>NUCLEOTIDE SEQUENCE</scope>
    <source>
        <strain evidence="11">Expedition CK06-06</strain>
    </source>
</reference>
<dbReference type="GO" id="GO:0006284">
    <property type="term" value="P:base-excision repair"/>
    <property type="evidence" value="ECO:0007669"/>
    <property type="project" value="InterPro"/>
</dbReference>
<dbReference type="PROSITE" id="PS00764">
    <property type="entry name" value="ENDONUCLEASE_III_1"/>
    <property type="match status" value="1"/>
</dbReference>
<protein>
    <recommendedName>
        <fullName evidence="12">HhH-GPD domain-containing protein</fullName>
    </recommendedName>
</protein>
<evidence type="ECO:0000256" key="7">
    <source>
        <dbReference type="ARBA" id="ARBA00023004"/>
    </source>
</evidence>
<dbReference type="InterPro" id="IPR023170">
    <property type="entry name" value="HhH_base_excis_C"/>
</dbReference>
<dbReference type="PANTHER" id="PTHR10359">
    <property type="entry name" value="A/G-SPECIFIC ADENINE GLYCOSYLASE/ENDONUCLEASE III"/>
    <property type="match status" value="1"/>
</dbReference>
<dbReference type="Gene3D" id="1.10.1670.10">
    <property type="entry name" value="Helix-hairpin-Helix base-excision DNA repair enzymes (C-terminal)"/>
    <property type="match status" value="1"/>
</dbReference>
<keyword evidence="7" id="KW-0408">Iron</keyword>
<dbReference type="GO" id="GO:0003677">
    <property type="term" value="F:DNA binding"/>
    <property type="evidence" value="ECO:0007669"/>
    <property type="project" value="InterPro"/>
</dbReference>
<feature type="non-terminal residue" evidence="11">
    <location>
        <position position="1"/>
    </location>
</feature>
<evidence type="ECO:0008006" key="12">
    <source>
        <dbReference type="Google" id="ProtNLM"/>
    </source>
</evidence>
<evidence type="ECO:0000256" key="1">
    <source>
        <dbReference type="ARBA" id="ARBA00001966"/>
    </source>
</evidence>
<dbReference type="CDD" id="cd00056">
    <property type="entry name" value="ENDO3c"/>
    <property type="match status" value="1"/>
</dbReference>
<dbReference type="EMBL" id="BARS01005197">
    <property type="protein sequence ID" value="GAF69647.1"/>
    <property type="molecule type" value="Genomic_DNA"/>
</dbReference>
<keyword evidence="9" id="KW-0234">DNA repair</keyword>
<dbReference type="GO" id="GO:0046872">
    <property type="term" value="F:metal ion binding"/>
    <property type="evidence" value="ECO:0007669"/>
    <property type="project" value="UniProtKB-KW"/>
</dbReference>
<dbReference type="PANTHER" id="PTHR10359:SF19">
    <property type="entry name" value="DNA REPAIR GLYCOSYLASE MJ1434-RELATED"/>
    <property type="match status" value="1"/>
</dbReference>
<evidence type="ECO:0000313" key="11">
    <source>
        <dbReference type="EMBL" id="GAF69647.1"/>
    </source>
</evidence>
<dbReference type="GO" id="GO:0019104">
    <property type="term" value="F:DNA N-glycosylase activity"/>
    <property type="evidence" value="ECO:0007669"/>
    <property type="project" value="UniProtKB-ARBA"/>
</dbReference>
<proteinExistence type="inferred from homology"/>
<dbReference type="InterPro" id="IPR003265">
    <property type="entry name" value="HhH-GPD_domain"/>
</dbReference>
<keyword evidence="8" id="KW-0411">Iron-sulfur</keyword>
<evidence type="ECO:0000256" key="2">
    <source>
        <dbReference type="ARBA" id="ARBA00008343"/>
    </source>
</evidence>
<evidence type="ECO:0000256" key="5">
    <source>
        <dbReference type="ARBA" id="ARBA00022763"/>
    </source>
</evidence>
<comment type="cofactor">
    <cofactor evidence="1">
        <name>[4Fe-4S] cluster</name>
        <dbReference type="ChEBI" id="CHEBI:49883"/>
    </cofactor>
</comment>
<accession>X0S118</accession>
<sequence length="105" mass="12174">SRKELLSLNGIGPETADSILLYALEKPYFVVDAYTKRLVNRLGIFKSESYNDIQKFFERNVPRRIGIYKEYHALIVELAKNCCMTKPKCENCPISKSCKYSKNKM</sequence>
<dbReference type="AlphaFoldDB" id="X0S118"/>
<evidence type="ECO:0000256" key="8">
    <source>
        <dbReference type="ARBA" id="ARBA00023014"/>
    </source>
</evidence>